<comment type="caution">
    <text evidence="1">The sequence shown here is derived from an EMBL/GenBank/DDBJ whole genome shotgun (WGS) entry which is preliminary data.</text>
</comment>
<name>A0A4C1TDN0_EUMVA</name>
<dbReference type="Proteomes" id="UP000299102">
    <property type="component" value="Unassembled WGS sequence"/>
</dbReference>
<gene>
    <name evidence="1" type="ORF">EVAR_6399_1</name>
</gene>
<evidence type="ECO:0000313" key="2">
    <source>
        <dbReference type="Proteomes" id="UP000299102"/>
    </source>
</evidence>
<dbReference type="AlphaFoldDB" id="A0A4C1TDN0"/>
<sequence length="88" mass="9923">MTPDYRRDDDVLRLDVLSEAHRSWVNCGEVEPSTSRVEGEVLQPRSRFNDNLIHSKALCVCAVALTLFKITAGKFWSEIGSSRRVTGE</sequence>
<dbReference type="EMBL" id="BGZK01000050">
    <property type="protein sequence ID" value="GBP12225.1"/>
    <property type="molecule type" value="Genomic_DNA"/>
</dbReference>
<proteinExistence type="predicted"/>
<protein>
    <submittedName>
        <fullName evidence="1">Uncharacterized protein</fullName>
    </submittedName>
</protein>
<organism evidence="1 2">
    <name type="scientific">Eumeta variegata</name>
    <name type="common">Bagworm moth</name>
    <name type="synonym">Eumeta japonica</name>
    <dbReference type="NCBI Taxonomy" id="151549"/>
    <lineage>
        <taxon>Eukaryota</taxon>
        <taxon>Metazoa</taxon>
        <taxon>Ecdysozoa</taxon>
        <taxon>Arthropoda</taxon>
        <taxon>Hexapoda</taxon>
        <taxon>Insecta</taxon>
        <taxon>Pterygota</taxon>
        <taxon>Neoptera</taxon>
        <taxon>Endopterygota</taxon>
        <taxon>Lepidoptera</taxon>
        <taxon>Glossata</taxon>
        <taxon>Ditrysia</taxon>
        <taxon>Tineoidea</taxon>
        <taxon>Psychidae</taxon>
        <taxon>Oiketicinae</taxon>
        <taxon>Eumeta</taxon>
    </lineage>
</organism>
<reference evidence="1 2" key="1">
    <citation type="journal article" date="2019" name="Commun. Biol.">
        <title>The bagworm genome reveals a unique fibroin gene that provides high tensile strength.</title>
        <authorList>
            <person name="Kono N."/>
            <person name="Nakamura H."/>
            <person name="Ohtoshi R."/>
            <person name="Tomita M."/>
            <person name="Numata K."/>
            <person name="Arakawa K."/>
        </authorList>
    </citation>
    <scope>NUCLEOTIDE SEQUENCE [LARGE SCALE GENOMIC DNA]</scope>
</reference>
<keyword evidence="2" id="KW-1185">Reference proteome</keyword>
<evidence type="ECO:0000313" key="1">
    <source>
        <dbReference type="EMBL" id="GBP12225.1"/>
    </source>
</evidence>
<accession>A0A4C1TDN0</accession>